<comment type="caution">
    <text evidence="2">The sequence shown here is derived from an EMBL/GenBank/DDBJ whole genome shotgun (WGS) entry which is preliminary data.</text>
</comment>
<keyword evidence="3" id="KW-1185">Reference proteome</keyword>
<sequence length="185" mass="21516">MEEALKQRDSDCIKIVLFGPESTGKTVLAKALAGHYQTLWVPEYSRILAEKKKMSNEFLTEDDVMTIAKGQMDLENELTQQVKNLLICDTDLLETKVYSESYYNGYCPKSLNKYAVQNSYNLYFLTNIDVPWETDGIRDKPNDRQEMFEVFQRTLIDHKKPYVLLSGTFQDRLKTAIEHIDKLLK</sequence>
<name>A0A2K1E441_9FLAO</name>
<reference evidence="2 3" key="1">
    <citation type="submission" date="2018-01" db="EMBL/GenBank/DDBJ databases">
        <title>The draft genome of Hanstruepera neustonica JCM19743.</title>
        <authorList>
            <person name="He R.-H."/>
            <person name="Du Z.-J."/>
        </authorList>
    </citation>
    <scope>NUCLEOTIDE SEQUENCE [LARGE SCALE GENOMIC DNA]</scope>
    <source>
        <strain evidence="2 3">JCM19743</strain>
    </source>
</reference>
<dbReference type="RefSeq" id="WP_103050898.1">
    <property type="nucleotide sequence ID" value="NZ_POWF01000001.1"/>
</dbReference>
<dbReference type="PANTHER" id="PTHR37512">
    <property type="entry name" value="TRIFUNCTIONAL NAD BIOSYNTHESIS/REGULATOR PROTEIN NADR"/>
    <property type="match status" value="1"/>
</dbReference>
<dbReference type="InterPro" id="IPR052735">
    <property type="entry name" value="NAD_biosynth-regulator"/>
</dbReference>
<accession>A0A2K1E441</accession>
<dbReference type="AlphaFoldDB" id="A0A2K1E441"/>
<dbReference type="Gene3D" id="3.40.50.300">
    <property type="entry name" value="P-loop containing nucleotide triphosphate hydrolases"/>
    <property type="match status" value="1"/>
</dbReference>
<dbReference type="Proteomes" id="UP000236641">
    <property type="component" value="Unassembled WGS sequence"/>
</dbReference>
<dbReference type="PANTHER" id="PTHR37512:SF1">
    <property type="entry name" value="NADR_TTD14 AAA DOMAIN-CONTAINING PROTEIN"/>
    <property type="match status" value="1"/>
</dbReference>
<protein>
    <submittedName>
        <fullName evidence="2">Nicotinate-nucleotide adenylyltransferase</fullName>
    </submittedName>
</protein>
<dbReference type="SUPFAM" id="SSF52540">
    <property type="entry name" value="P-loop containing nucleoside triphosphate hydrolases"/>
    <property type="match status" value="1"/>
</dbReference>
<gene>
    <name evidence="2" type="ORF">C1T31_02625</name>
</gene>
<dbReference type="GO" id="GO:0016779">
    <property type="term" value="F:nucleotidyltransferase activity"/>
    <property type="evidence" value="ECO:0007669"/>
    <property type="project" value="UniProtKB-KW"/>
</dbReference>
<organism evidence="2 3">
    <name type="scientific">Hanstruepera neustonica</name>
    <dbReference type="NCBI Taxonomy" id="1445657"/>
    <lineage>
        <taxon>Bacteria</taxon>
        <taxon>Pseudomonadati</taxon>
        <taxon>Bacteroidota</taxon>
        <taxon>Flavobacteriia</taxon>
        <taxon>Flavobacteriales</taxon>
        <taxon>Flavobacteriaceae</taxon>
        <taxon>Hanstruepera</taxon>
    </lineage>
</organism>
<evidence type="ECO:0000259" key="1">
    <source>
        <dbReference type="Pfam" id="PF13521"/>
    </source>
</evidence>
<keyword evidence="2" id="KW-0808">Transferase</keyword>
<feature type="domain" description="NadR/Ttd14 AAA" evidence="1">
    <location>
        <begin position="14"/>
        <end position="172"/>
    </location>
</feature>
<proteinExistence type="predicted"/>
<dbReference type="InterPro" id="IPR038727">
    <property type="entry name" value="NadR/Ttd14_AAA_dom"/>
</dbReference>
<evidence type="ECO:0000313" key="3">
    <source>
        <dbReference type="Proteomes" id="UP000236641"/>
    </source>
</evidence>
<evidence type="ECO:0000313" key="2">
    <source>
        <dbReference type="EMBL" id="PNQ75048.1"/>
    </source>
</evidence>
<dbReference type="InterPro" id="IPR027417">
    <property type="entry name" value="P-loop_NTPase"/>
</dbReference>
<dbReference type="OrthoDB" id="9151999at2"/>
<dbReference type="Pfam" id="PF13521">
    <property type="entry name" value="AAA_28"/>
    <property type="match status" value="1"/>
</dbReference>
<keyword evidence="2" id="KW-0548">Nucleotidyltransferase</keyword>
<dbReference type="EMBL" id="POWF01000001">
    <property type="protein sequence ID" value="PNQ75048.1"/>
    <property type="molecule type" value="Genomic_DNA"/>
</dbReference>